<comment type="similarity">
    <text evidence="1">Belongs to the indoleamine 2,3-dioxygenase family.</text>
</comment>
<dbReference type="PANTHER" id="PTHR28657:SF5">
    <property type="entry name" value="INDOLEAMINE 2,3-DIOXYGENASE"/>
    <property type="match status" value="1"/>
</dbReference>
<dbReference type="InterPro" id="IPR000898">
    <property type="entry name" value="Indolamine_dOase"/>
</dbReference>
<keyword evidence="4" id="KW-1185">Reference proteome</keyword>
<accession>A0ABM1EJW7</accession>
<evidence type="ECO:0000313" key="5">
    <source>
        <dbReference type="RefSeq" id="XP_014672488.1"/>
    </source>
</evidence>
<dbReference type="PANTHER" id="PTHR28657">
    <property type="entry name" value="INDOLEAMINE 2,3-DIOXYGENASE"/>
    <property type="match status" value="1"/>
</dbReference>
<dbReference type="Pfam" id="PF01231">
    <property type="entry name" value="IDO"/>
    <property type="match status" value="1"/>
</dbReference>
<dbReference type="GeneID" id="106812971"/>
<dbReference type="Proteomes" id="UP000695022">
    <property type="component" value="Unplaced"/>
</dbReference>
<dbReference type="InterPro" id="IPR037217">
    <property type="entry name" value="Trp/Indoleamine_2_3_dOase-like"/>
</dbReference>
<evidence type="ECO:0000313" key="4">
    <source>
        <dbReference type="Proteomes" id="UP000695022"/>
    </source>
</evidence>
<evidence type="ECO:0000256" key="1">
    <source>
        <dbReference type="ARBA" id="ARBA00007119"/>
    </source>
</evidence>
<proteinExistence type="inferred from homology"/>
<dbReference type="RefSeq" id="XP_014672488.1">
    <property type="nucleotide sequence ID" value="XM_014817002.1"/>
</dbReference>
<organism evidence="4 5">
    <name type="scientific">Priapulus caudatus</name>
    <name type="common">Priapulid worm</name>
    <dbReference type="NCBI Taxonomy" id="37621"/>
    <lineage>
        <taxon>Eukaryota</taxon>
        <taxon>Metazoa</taxon>
        <taxon>Ecdysozoa</taxon>
        <taxon>Scalidophora</taxon>
        <taxon>Priapulida</taxon>
        <taxon>Priapulimorpha</taxon>
        <taxon>Priapulimorphida</taxon>
        <taxon>Priapulidae</taxon>
        <taxon>Priapulus</taxon>
    </lineage>
</organism>
<evidence type="ECO:0000256" key="2">
    <source>
        <dbReference type="ARBA" id="ARBA00022723"/>
    </source>
</evidence>
<evidence type="ECO:0000256" key="3">
    <source>
        <dbReference type="ARBA" id="ARBA00023004"/>
    </source>
</evidence>
<dbReference type="SUPFAM" id="SSF140959">
    <property type="entry name" value="Indolic compounds 2,3-dioxygenase-like"/>
    <property type="match status" value="1"/>
</dbReference>
<sequence>MSAPNSHAKDPLRVYGISPLVGFALQDPEEKLPIEFHPWIEILHDSENLLKSKQFRSRVDQLSVLDYERLISYKHQRLARLVLCLLVQGYVWQDGDAGVLQSIPKCLAVPFHKLSMKLGWPAMITHADMMSNYKKIDPNCPLELSNLKLIFSLCGGKSFEWFFLIPLQMEINFAQHILPHILQSREAIVNKDTKTLGDALCKYSHGVEMMTATLTRMHEHCDPREFYNFRAFLAGWQSNVFKGGIIYEGISSTPVKHPGASAAQSSTLHCCDEVLGVKHGESAWTFLSEMRQYMPPGHREFIASLVKGPSIRDFVISQNDVGLAESYNKALLSLVHFRDYHIQVVVRYIVIPSHQTDCKKSHESLANVGTGGSGVLPFLKSVRDTTKAHLLPLPA</sequence>
<protein>
    <submittedName>
        <fullName evidence="5">Indoleamine 2,3-dioxygenase 2-like isoform X1</fullName>
    </submittedName>
</protein>
<reference evidence="5" key="1">
    <citation type="submission" date="2025-08" db="UniProtKB">
        <authorList>
            <consortium name="RefSeq"/>
        </authorList>
    </citation>
    <scope>IDENTIFICATION</scope>
</reference>
<dbReference type="Gene3D" id="1.20.58.480">
    <property type="match status" value="1"/>
</dbReference>
<name>A0ABM1EJW7_PRICU</name>
<gene>
    <name evidence="5" type="primary">LOC106812971</name>
</gene>
<keyword evidence="3" id="KW-0408">Iron</keyword>
<keyword evidence="2" id="KW-0479">Metal-binding</keyword>